<dbReference type="InterPro" id="IPR003673">
    <property type="entry name" value="CoA-Trfase_fam_III"/>
</dbReference>
<comment type="caution">
    <text evidence="2">The sequence shown here is derived from an EMBL/GenBank/DDBJ whole genome shotgun (WGS) entry which is preliminary data.</text>
</comment>
<dbReference type="PANTHER" id="PTHR48207">
    <property type="entry name" value="SUCCINATE--HYDROXYMETHYLGLUTARATE COA-TRANSFERASE"/>
    <property type="match status" value="1"/>
</dbReference>
<sequence>MTEPLPLAGVRVLALEQMQAVPFATQLLARLGADVVKVEPLSGESGRAAQPAMIDGSGRRAGATFLRYGSGKRSIAVDLKDPRGRDLVVGLAERFDVLAENLGPGRADRLGFGFEALAARNPRLVYLSISGFGRGASPYAHWPAYASVAEAMCGAYEYARRPNQPPILNPMGGLGDTGTGLFGVIGVLAALAHRTRTGKGQLVDIAMLDSMLSISDVVTNFWSMGLRAEPDVERRVPYLLTSFRCEDGWCVLQVSRPHQFERLARLLGHDEWLGDERFADGWGWHDHWPDTIRPAVEEWAARFGMRDAAGHLADAGLVAAPCYRAEDVVADPHVAKRRMLVEIPRSDGVEQPVLVAGNPVKLSAVPELPDQRPPYLGEHTAQLLTDELGLDGSTVTGLAAEGVVGLPPE</sequence>
<protein>
    <submittedName>
        <fullName evidence="2">CaiB/BaiF CoA-transferase family protein</fullName>
    </submittedName>
</protein>
<dbReference type="Pfam" id="PF02515">
    <property type="entry name" value="CoA_transf_3"/>
    <property type="match status" value="1"/>
</dbReference>
<accession>A0ABP6SRU0</accession>
<organism evidence="2 3">
    <name type="scientific">Cryptosporangium minutisporangium</name>
    <dbReference type="NCBI Taxonomy" id="113569"/>
    <lineage>
        <taxon>Bacteria</taxon>
        <taxon>Bacillati</taxon>
        <taxon>Actinomycetota</taxon>
        <taxon>Actinomycetes</taxon>
        <taxon>Cryptosporangiales</taxon>
        <taxon>Cryptosporangiaceae</taxon>
        <taxon>Cryptosporangium</taxon>
    </lineage>
</organism>
<dbReference type="InterPro" id="IPR023606">
    <property type="entry name" value="CoA-Trfase_III_dom_1_sf"/>
</dbReference>
<dbReference type="SUPFAM" id="SSF89796">
    <property type="entry name" value="CoA-transferase family III (CaiB/BaiF)"/>
    <property type="match status" value="1"/>
</dbReference>
<evidence type="ECO:0000313" key="3">
    <source>
        <dbReference type="Proteomes" id="UP001501676"/>
    </source>
</evidence>
<evidence type="ECO:0000313" key="2">
    <source>
        <dbReference type="EMBL" id="GAA3382549.1"/>
    </source>
</evidence>
<dbReference type="Gene3D" id="3.30.1540.10">
    <property type="entry name" value="formyl-coa transferase, domain 3"/>
    <property type="match status" value="1"/>
</dbReference>
<keyword evidence="3" id="KW-1185">Reference proteome</keyword>
<dbReference type="InterPro" id="IPR044855">
    <property type="entry name" value="CoA-Trfase_III_dom3_sf"/>
</dbReference>
<dbReference type="Gene3D" id="3.40.50.10540">
    <property type="entry name" value="Crotonobetainyl-coa:carnitine coa-transferase, domain 1"/>
    <property type="match status" value="1"/>
</dbReference>
<dbReference type="PANTHER" id="PTHR48207:SF3">
    <property type="entry name" value="SUCCINATE--HYDROXYMETHYLGLUTARATE COA-TRANSFERASE"/>
    <property type="match status" value="1"/>
</dbReference>
<dbReference type="RefSeq" id="WP_345726274.1">
    <property type="nucleotide sequence ID" value="NZ_BAAAYN010000003.1"/>
</dbReference>
<gene>
    <name evidence="2" type="ORF">GCM10020369_04850</name>
</gene>
<name>A0ABP6SRU0_9ACTN</name>
<dbReference type="EMBL" id="BAAAYN010000003">
    <property type="protein sequence ID" value="GAA3382549.1"/>
    <property type="molecule type" value="Genomic_DNA"/>
</dbReference>
<proteinExistence type="predicted"/>
<reference evidence="3" key="1">
    <citation type="journal article" date="2019" name="Int. J. Syst. Evol. Microbiol.">
        <title>The Global Catalogue of Microorganisms (GCM) 10K type strain sequencing project: providing services to taxonomists for standard genome sequencing and annotation.</title>
        <authorList>
            <consortium name="The Broad Institute Genomics Platform"/>
            <consortium name="The Broad Institute Genome Sequencing Center for Infectious Disease"/>
            <person name="Wu L."/>
            <person name="Ma J."/>
        </authorList>
    </citation>
    <scope>NUCLEOTIDE SEQUENCE [LARGE SCALE GENOMIC DNA]</scope>
    <source>
        <strain evidence="3">JCM 9458</strain>
    </source>
</reference>
<dbReference type="InterPro" id="IPR050483">
    <property type="entry name" value="CoA-transferase_III_domain"/>
</dbReference>
<dbReference type="Proteomes" id="UP001501676">
    <property type="component" value="Unassembled WGS sequence"/>
</dbReference>
<evidence type="ECO:0000256" key="1">
    <source>
        <dbReference type="ARBA" id="ARBA00022679"/>
    </source>
</evidence>
<keyword evidence="1" id="KW-0808">Transferase</keyword>